<dbReference type="AlphaFoldDB" id="A0AAW1DJL0"/>
<dbReference type="SUPFAM" id="SSF52047">
    <property type="entry name" value="RNI-like"/>
    <property type="match status" value="1"/>
</dbReference>
<reference evidence="1 2" key="1">
    <citation type="submission" date="2022-12" db="EMBL/GenBank/DDBJ databases">
        <title>Chromosome-level genome assembly of true bugs.</title>
        <authorList>
            <person name="Ma L."/>
            <person name="Li H."/>
        </authorList>
    </citation>
    <scope>NUCLEOTIDE SEQUENCE [LARGE SCALE GENOMIC DNA]</scope>
    <source>
        <strain evidence="1">Lab_2022b</strain>
    </source>
</reference>
<dbReference type="Gene3D" id="3.80.10.10">
    <property type="entry name" value="Ribonuclease Inhibitor"/>
    <property type="match status" value="1"/>
</dbReference>
<gene>
    <name evidence="1" type="ORF">O3M35_005205</name>
</gene>
<dbReference type="EMBL" id="JAPXFL010000002">
    <property type="protein sequence ID" value="KAK9510413.1"/>
    <property type="molecule type" value="Genomic_DNA"/>
</dbReference>
<accession>A0AAW1DJL0</accession>
<comment type="caution">
    <text evidence="1">The sequence shown here is derived from an EMBL/GenBank/DDBJ whole genome shotgun (WGS) entry which is preliminary data.</text>
</comment>
<evidence type="ECO:0000313" key="2">
    <source>
        <dbReference type="Proteomes" id="UP001461498"/>
    </source>
</evidence>
<protein>
    <submittedName>
        <fullName evidence="1">Uncharacterized protein</fullName>
    </submittedName>
</protein>
<name>A0AAW1DJL0_9HEMI</name>
<evidence type="ECO:0000313" key="1">
    <source>
        <dbReference type="EMBL" id="KAK9510413.1"/>
    </source>
</evidence>
<proteinExistence type="predicted"/>
<dbReference type="Proteomes" id="UP001461498">
    <property type="component" value="Unassembled WGS sequence"/>
</dbReference>
<organism evidence="1 2">
    <name type="scientific">Rhynocoris fuscipes</name>
    <dbReference type="NCBI Taxonomy" id="488301"/>
    <lineage>
        <taxon>Eukaryota</taxon>
        <taxon>Metazoa</taxon>
        <taxon>Ecdysozoa</taxon>
        <taxon>Arthropoda</taxon>
        <taxon>Hexapoda</taxon>
        <taxon>Insecta</taxon>
        <taxon>Pterygota</taxon>
        <taxon>Neoptera</taxon>
        <taxon>Paraneoptera</taxon>
        <taxon>Hemiptera</taxon>
        <taxon>Heteroptera</taxon>
        <taxon>Panheteroptera</taxon>
        <taxon>Cimicomorpha</taxon>
        <taxon>Reduviidae</taxon>
        <taxon>Harpactorinae</taxon>
        <taxon>Harpactorini</taxon>
        <taxon>Rhynocoris</taxon>
    </lineage>
</organism>
<keyword evidence="2" id="KW-1185">Reference proteome</keyword>
<dbReference type="InterPro" id="IPR032675">
    <property type="entry name" value="LRR_dom_sf"/>
</dbReference>
<sequence length="397" mass="45224">MAAIRFNNSMLDSLPSSVTTIDFHGDLYYRDRTILKMDNQSTSWLPDTEFWLRRLKLEMTKQPSLEPGSLREIHFGEVKVTGAEIAEILKSFPQLEILRHYQLTTGLCLLHGKDWEKTEENLPKYNLTNIDADFSHVIRCRMSPEAVLPSDALKLAVTVCPKATSVNLRYDCSTPHHIVGYLTSLTRLQELSAVCVTSGERTLLDFNDLVPILEKFGPKTLKSLELKVLEEVDPHVIAYVCPQLTRLILSGCGYVTPSTCFIYRCLTSSKRLPKLKLLFYADGDDFSWDHSLPQCFWKSVLESDIRQPNILEGIFLESPRMTVETLTYLLNENADFPNLQVFSICRASELNLSHLQSLSRAVNKLNYLRITDCEQIGIRLGARIIQMFRGAEVKIES</sequence>